<organism evidence="2 3">
    <name type="scientific">Favolaschia claudopus</name>
    <dbReference type="NCBI Taxonomy" id="2862362"/>
    <lineage>
        <taxon>Eukaryota</taxon>
        <taxon>Fungi</taxon>
        <taxon>Dikarya</taxon>
        <taxon>Basidiomycota</taxon>
        <taxon>Agaricomycotina</taxon>
        <taxon>Agaricomycetes</taxon>
        <taxon>Agaricomycetidae</taxon>
        <taxon>Agaricales</taxon>
        <taxon>Marasmiineae</taxon>
        <taxon>Mycenaceae</taxon>
        <taxon>Favolaschia</taxon>
    </lineage>
</organism>
<feature type="compositionally biased region" description="Low complexity" evidence="1">
    <location>
        <begin position="26"/>
        <end position="43"/>
    </location>
</feature>
<proteinExistence type="predicted"/>
<feature type="compositionally biased region" description="Low complexity" evidence="1">
    <location>
        <begin position="272"/>
        <end position="282"/>
    </location>
</feature>
<feature type="region of interest" description="Disordered" evidence="1">
    <location>
        <begin position="221"/>
        <end position="368"/>
    </location>
</feature>
<feature type="compositionally biased region" description="Basic and acidic residues" evidence="1">
    <location>
        <begin position="154"/>
        <end position="163"/>
    </location>
</feature>
<comment type="caution">
    <text evidence="2">The sequence shown here is derived from an EMBL/GenBank/DDBJ whole genome shotgun (WGS) entry which is preliminary data.</text>
</comment>
<feature type="compositionally biased region" description="Pro residues" evidence="1">
    <location>
        <begin position="84"/>
        <end position="97"/>
    </location>
</feature>
<feature type="compositionally biased region" description="Low complexity" evidence="1">
    <location>
        <begin position="321"/>
        <end position="352"/>
    </location>
</feature>
<dbReference type="Proteomes" id="UP001362999">
    <property type="component" value="Unassembled WGS sequence"/>
</dbReference>
<name>A0AAW0EBE4_9AGAR</name>
<evidence type="ECO:0000313" key="3">
    <source>
        <dbReference type="Proteomes" id="UP001362999"/>
    </source>
</evidence>
<feature type="compositionally biased region" description="Polar residues" evidence="1">
    <location>
        <begin position="132"/>
        <end position="142"/>
    </location>
</feature>
<dbReference type="EMBL" id="JAWWNJ010000002">
    <property type="protein sequence ID" value="KAK7061628.1"/>
    <property type="molecule type" value="Genomic_DNA"/>
</dbReference>
<feature type="compositionally biased region" description="Polar residues" evidence="1">
    <location>
        <begin position="293"/>
        <end position="306"/>
    </location>
</feature>
<feature type="region of interest" description="Disordered" evidence="1">
    <location>
        <begin position="1"/>
        <end position="163"/>
    </location>
</feature>
<dbReference type="AlphaFoldDB" id="A0AAW0EBE4"/>
<feature type="compositionally biased region" description="Polar residues" evidence="1">
    <location>
        <begin position="51"/>
        <end position="60"/>
    </location>
</feature>
<gene>
    <name evidence="2" type="ORF">R3P38DRAFT_666389</name>
</gene>
<keyword evidence="3" id="KW-1185">Reference proteome</keyword>
<accession>A0AAW0EBE4</accession>
<sequence>MPSSLFRSWRKKDHQQTQASVTVIEVPSTPRSSSSSSSVSPRITPHRRPSDTPSIGSSSRFHWPFHKGSHAETDCSSVASMEDTPPPTPSPSPPRIQHPPKERLVAFASPHPVERPLPPLPPMRPPRPPSLNLNAVSSSHTAQQPCRPSQRRPPILEHHSDPIPRRLPVLDNVWEGFMRDVESSADDIEDFAVYGISNCSQYASQEAAEVCRRTPKMRPPLYRNAASESTPHLPSLYELSDSESDDGSRQNDCAFPLSQFPSPPPMPRRRTAPTPLVLLPTPTIAPLPPSPLYSSGDSTPVATPTTPRHAEHCLKKGILKSPSSPYSSSSSSVAIAAPVTPSSPPRSRAAAAPKEHSHPPPPRLRSAQSVPHFHHQALTTHNIHRLTSSDTASPTHRRRVTSRPDAHIAQQFYAKAPLPALPANVQWGYAV</sequence>
<reference evidence="2 3" key="1">
    <citation type="journal article" date="2024" name="J Genomics">
        <title>Draft genome sequencing and assembly of Favolaschia claudopus CIRM-BRFM 2984 isolated from oak limbs.</title>
        <authorList>
            <person name="Navarro D."/>
            <person name="Drula E."/>
            <person name="Chaduli D."/>
            <person name="Cazenave R."/>
            <person name="Ahrendt S."/>
            <person name="Wang J."/>
            <person name="Lipzen A."/>
            <person name="Daum C."/>
            <person name="Barry K."/>
            <person name="Grigoriev I.V."/>
            <person name="Favel A."/>
            <person name="Rosso M.N."/>
            <person name="Martin F."/>
        </authorList>
    </citation>
    <scope>NUCLEOTIDE SEQUENCE [LARGE SCALE GENOMIC DNA]</scope>
    <source>
        <strain evidence="2 3">CIRM-BRFM 2984</strain>
    </source>
</reference>
<feature type="compositionally biased region" description="Pro residues" evidence="1">
    <location>
        <begin position="115"/>
        <end position="129"/>
    </location>
</feature>
<evidence type="ECO:0000256" key="1">
    <source>
        <dbReference type="SAM" id="MobiDB-lite"/>
    </source>
</evidence>
<evidence type="ECO:0000313" key="2">
    <source>
        <dbReference type="EMBL" id="KAK7061628.1"/>
    </source>
</evidence>
<protein>
    <submittedName>
        <fullName evidence="2">Uncharacterized protein</fullName>
    </submittedName>
</protein>